<evidence type="ECO:0000313" key="2">
    <source>
        <dbReference type="EMBL" id="ERK56200.1"/>
    </source>
</evidence>
<dbReference type="Proteomes" id="UP000017052">
    <property type="component" value="Unassembled WGS sequence"/>
</dbReference>
<feature type="region of interest" description="Disordered" evidence="1">
    <location>
        <begin position="37"/>
        <end position="104"/>
    </location>
</feature>
<dbReference type="AlphaFoldDB" id="U2Q0B2"/>
<gene>
    <name evidence="2" type="ORF">HMPREF0682_2137</name>
</gene>
<comment type="caution">
    <text evidence="2">The sequence shown here is derived from an EMBL/GenBank/DDBJ whole genome shotgun (WGS) entry which is preliminary data.</text>
</comment>
<evidence type="ECO:0000256" key="1">
    <source>
        <dbReference type="SAM" id="MobiDB-lite"/>
    </source>
</evidence>
<name>U2Q0B2_9ACTN</name>
<sequence>MRIWRAPGAEQSASWTFAVPVLRVSSCTLLADGGRDRAAWKADGGDPDPGAGQRLADRPGPGIRSAVMDGGVDDPYRRPGSARAGRRARLAQDLVGPPQPAVPG</sequence>
<protein>
    <submittedName>
        <fullName evidence="2">Uncharacterized protein</fullName>
    </submittedName>
</protein>
<proteinExistence type="predicted"/>
<reference evidence="2" key="1">
    <citation type="submission" date="2013-08" db="EMBL/GenBank/DDBJ databases">
        <authorList>
            <person name="Durkin A.S."/>
            <person name="Haft D.R."/>
            <person name="McCorrison J."/>
            <person name="Torralba M."/>
            <person name="Gillis M."/>
            <person name="Haft D.H."/>
            <person name="Methe B."/>
            <person name="Sutton G."/>
            <person name="Nelson K.E."/>
        </authorList>
    </citation>
    <scope>NUCLEOTIDE SEQUENCE [LARGE SCALE GENOMIC DNA]</scope>
    <source>
        <strain evidence="2">F0233</strain>
    </source>
</reference>
<keyword evidence="3" id="KW-1185">Reference proteome</keyword>
<dbReference type="EMBL" id="ACVN02000161">
    <property type="protein sequence ID" value="ERK56200.1"/>
    <property type="molecule type" value="Genomic_DNA"/>
</dbReference>
<evidence type="ECO:0000313" key="3">
    <source>
        <dbReference type="Proteomes" id="UP000017052"/>
    </source>
</evidence>
<organism evidence="2 3">
    <name type="scientific">Propionibacterium acidifaciens F0233</name>
    <dbReference type="NCBI Taxonomy" id="553198"/>
    <lineage>
        <taxon>Bacteria</taxon>
        <taxon>Bacillati</taxon>
        <taxon>Actinomycetota</taxon>
        <taxon>Actinomycetes</taxon>
        <taxon>Propionibacteriales</taxon>
        <taxon>Propionibacteriaceae</taxon>
        <taxon>Propionibacterium</taxon>
    </lineage>
</organism>
<accession>U2Q0B2</accession>
<feature type="non-terminal residue" evidence="2">
    <location>
        <position position="104"/>
    </location>
</feature>